<dbReference type="AlphaFoldDB" id="B5A4I3"/>
<accession>B5A4I3</accession>
<comment type="similarity">
    <text evidence="1">Belongs to the short-chain dehydrogenases/reductases (SDR) family.</text>
</comment>
<dbReference type="PANTHER" id="PTHR24320:SF152">
    <property type="entry name" value="SHORT-CHAIN DEHYDROGENASE_REDUCTASE FAMILY PROTEIN"/>
    <property type="match status" value="1"/>
</dbReference>
<dbReference type="EMBL" id="EU810267">
    <property type="protein sequence ID" value="ACF24535.1"/>
    <property type="molecule type" value="mRNA"/>
</dbReference>
<reference evidence="3" key="1">
    <citation type="journal article" date="2008" name="Mol. Biol. Evol.">
        <title>Nucleus-encoded periplastid-targeted EFL in chlorarachniophytes.</title>
        <authorList>
            <person name="Gile G.H."/>
            <person name="Keeling P.J."/>
        </authorList>
    </citation>
    <scope>NUCLEOTIDE SEQUENCE</scope>
    <source>
        <strain evidence="3">CCMP 2057</strain>
    </source>
</reference>
<dbReference type="UniPathway" id="UPA00668"/>
<protein>
    <submittedName>
        <fullName evidence="3">Chloroplast light-dependent protochlorophyllide reductase</fullName>
    </submittedName>
</protein>
<evidence type="ECO:0000256" key="1">
    <source>
        <dbReference type="ARBA" id="ARBA00006484"/>
    </source>
</evidence>
<sequence>MAVATNRNSRRTAMILGATGLASAGLFGVKSAFAINPLDIIPDYANVTPRTVMITGANTGIGRAAAEQLCTAGHSVIVVCRTIVKAQKTIEEIKATFGDKVTGNLIPLECDVSDLDSVRRLVRDFRDLNLPLNVLVANAGISLNAQEKGDEFTQRSKDGFELTIATNYLGHFLLTNLLLPDLEKSGSDSRIVITGSEVHDPSSPGGSVGPGATLGDLSGLKSKAPMVDGGPYDADKAYKDSNHVFMLELQRRLKAKGVTVTANSFGPGLITRSAFFKNQNGLFSRLFDFATNDIFHVAETVDFGGACLSYMALSKDLEGKGGLWLNAVQPGKPVFEQLQPSIEARDTKKAKMLYDMSLEAVGLA</sequence>
<dbReference type="PRINTS" id="PR00081">
    <property type="entry name" value="GDHRDH"/>
</dbReference>
<dbReference type="Gene3D" id="3.40.50.720">
    <property type="entry name" value="NAD(P)-binding Rossmann-like Domain"/>
    <property type="match status" value="1"/>
</dbReference>
<dbReference type="InterPro" id="IPR036291">
    <property type="entry name" value="NAD(P)-bd_dom_sf"/>
</dbReference>
<dbReference type="GO" id="GO:0016491">
    <property type="term" value="F:oxidoreductase activity"/>
    <property type="evidence" value="ECO:0007669"/>
    <property type="project" value="UniProtKB-KW"/>
</dbReference>
<dbReference type="SUPFAM" id="SSF51735">
    <property type="entry name" value="NAD(P)-binding Rossmann-fold domains"/>
    <property type="match status" value="1"/>
</dbReference>
<organism evidence="3">
    <name type="scientific">Gymnochlora stellata</name>
    <dbReference type="NCBI Taxonomy" id="67809"/>
    <lineage>
        <taxon>Eukaryota</taxon>
        <taxon>Sar</taxon>
        <taxon>Rhizaria</taxon>
        <taxon>Cercozoa</taxon>
        <taxon>Chlorarachniophyceae</taxon>
        <taxon>Gymnochlora</taxon>
    </lineage>
</organism>
<evidence type="ECO:0000313" key="3">
    <source>
        <dbReference type="EMBL" id="ACF24535.1"/>
    </source>
</evidence>
<evidence type="ECO:0000256" key="2">
    <source>
        <dbReference type="ARBA" id="ARBA00023002"/>
    </source>
</evidence>
<keyword evidence="2" id="KW-0560">Oxidoreductase</keyword>
<name>B5A4I3_GYMST</name>
<dbReference type="Pfam" id="PF00106">
    <property type="entry name" value="adh_short"/>
    <property type="match status" value="1"/>
</dbReference>
<dbReference type="InterPro" id="IPR002347">
    <property type="entry name" value="SDR_fam"/>
</dbReference>
<dbReference type="PANTHER" id="PTHR24320">
    <property type="entry name" value="RETINOL DEHYDROGENASE"/>
    <property type="match status" value="1"/>
</dbReference>
<dbReference type="GO" id="GO:0015995">
    <property type="term" value="P:chlorophyll biosynthetic process"/>
    <property type="evidence" value="ECO:0007669"/>
    <property type="project" value="UniProtKB-UniPathway"/>
</dbReference>
<proteinExistence type="evidence at transcript level"/>